<evidence type="ECO:0000313" key="3">
    <source>
        <dbReference type="EMBL" id="QES48612.1"/>
    </source>
</evidence>
<dbReference type="OrthoDB" id="166978at2"/>
<dbReference type="PROSITE" id="PS51257">
    <property type="entry name" value="PROKAR_LIPOPROTEIN"/>
    <property type="match status" value="1"/>
</dbReference>
<reference evidence="3 4" key="1">
    <citation type="submission" date="2018-05" db="EMBL/GenBank/DDBJ databases">
        <title>Streptomyces venezuelae.</title>
        <authorList>
            <person name="Kim W."/>
            <person name="Lee N."/>
            <person name="Cho B.-K."/>
        </authorList>
    </citation>
    <scope>NUCLEOTIDE SEQUENCE [LARGE SCALE GENOMIC DNA]</scope>
    <source>
        <strain evidence="3 4">ATCC 21782</strain>
    </source>
</reference>
<feature type="compositionally biased region" description="Basic and acidic residues" evidence="1">
    <location>
        <begin position="33"/>
        <end position="42"/>
    </location>
</feature>
<feature type="region of interest" description="Disordered" evidence="1">
    <location>
        <begin position="32"/>
        <end position="93"/>
    </location>
</feature>
<evidence type="ECO:0000256" key="2">
    <source>
        <dbReference type="SAM" id="SignalP"/>
    </source>
</evidence>
<gene>
    <name evidence="3" type="ORF">DEJ50_13055</name>
</gene>
<feature type="signal peptide" evidence="2">
    <location>
        <begin position="1"/>
        <end position="28"/>
    </location>
</feature>
<proteinExistence type="predicted"/>
<organism evidence="3 4">
    <name type="scientific">Streptomyces venezuelae</name>
    <dbReference type="NCBI Taxonomy" id="54571"/>
    <lineage>
        <taxon>Bacteria</taxon>
        <taxon>Bacillati</taxon>
        <taxon>Actinomycetota</taxon>
        <taxon>Actinomycetes</taxon>
        <taxon>Kitasatosporales</taxon>
        <taxon>Streptomycetaceae</taxon>
        <taxon>Streptomyces</taxon>
    </lineage>
</organism>
<evidence type="ECO:0000256" key="1">
    <source>
        <dbReference type="SAM" id="MobiDB-lite"/>
    </source>
</evidence>
<dbReference type="RefSeq" id="WP_150208078.1">
    <property type="nucleotide sequence ID" value="NZ_CP029190.1"/>
</dbReference>
<feature type="chain" id="PRO_5024918150" description="Lipoprotein" evidence="2">
    <location>
        <begin position="29"/>
        <end position="240"/>
    </location>
</feature>
<feature type="compositionally biased region" description="Low complexity" evidence="1">
    <location>
        <begin position="43"/>
        <end position="63"/>
    </location>
</feature>
<accession>A0A5P2D0F3</accession>
<name>A0A5P2D0F3_STRVZ</name>
<dbReference type="EMBL" id="CP029190">
    <property type="protein sequence ID" value="QES48612.1"/>
    <property type="molecule type" value="Genomic_DNA"/>
</dbReference>
<dbReference type="Proteomes" id="UP000325211">
    <property type="component" value="Chromosome"/>
</dbReference>
<dbReference type="AlphaFoldDB" id="A0A5P2D0F3"/>
<evidence type="ECO:0008006" key="5">
    <source>
        <dbReference type="Google" id="ProtNLM"/>
    </source>
</evidence>
<evidence type="ECO:0000313" key="4">
    <source>
        <dbReference type="Proteomes" id="UP000325211"/>
    </source>
</evidence>
<sequence>MSHASKFTRTAVVGAGVALALVTLGACSDTESDAGKAAEKSSAKPAASAAGSPGNSPAASGKPAEQEQEQKKKAAFKGDGTFEVGKDFQPGTYRTTGNSGTGCYWELAKDSSGELDSIIANDNVTGSSYVTVKAPAKLLKTNGCKDWEAVDAKPSGTPKTEIKGDGGMVRVGADIAPGTYKSAGPAEGSLGCYWERAKNAEHGLESIAANDNPTGSAVVTISPKDGYFKTTGCADWKKTG</sequence>
<protein>
    <recommendedName>
        <fullName evidence="5">Lipoprotein</fullName>
    </recommendedName>
</protein>
<keyword evidence="2" id="KW-0732">Signal</keyword>